<proteinExistence type="predicted"/>
<accession>A0ABU6T6R1</accession>
<sequence>MTFAELRHGLCECIDGHVSKSVNQILYQMPVHLFAEAIYFDTIAIVDEVSMRQMMQCYQQTRVHVPAMELFVDFDRLSKVEEDPKIDNEKQTVLQENLNNSEYELEATYDIDDGDEDDDKVQASNLRTKGLAVFHHLRKLQALHP</sequence>
<dbReference type="Proteomes" id="UP001341840">
    <property type="component" value="Unassembled WGS sequence"/>
</dbReference>
<gene>
    <name evidence="1" type="ORF">PIB30_011509</name>
</gene>
<reference evidence="1 2" key="1">
    <citation type="journal article" date="2023" name="Plants (Basel)">
        <title>Bridging the Gap: Combining Genomics and Transcriptomics Approaches to Understand Stylosanthes scabra, an Orphan Legume from the Brazilian Caatinga.</title>
        <authorList>
            <person name="Ferreira-Neto J.R.C."/>
            <person name="da Silva M.D."/>
            <person name="Binneck E."/>
            <person name="de Melo N.F."/>
            <person name="da Silva R.H."/>
            <person name="de Melo A.L.T.M."/>
            <person name="Pandolfi V."/>
            <person name="Bustamante F.O."/>
            <person name="Brasileiro-Vidal A.C."/>
            <person name="Benko-Iseppon A.M."/>
        </authorList>
    </citation>
    <scope>NUCLEOTIDE SEQUENCE [LARGE SCALE GENOMIC DNA]</scope>
    <source>
        <tissue evidence="1">Leaves</tissue>
    </source>
</reference>
<name>A0ABU6T6R1_9FABA</name>
<keyword evidence="2" id="KW-1185">Reference proteome</keyword>
<dbReference type="EMBL" id="JASCZI010090649">
    <property type="protein sequence ID" value="MED6144005.1"/>
    <property type="molecule type" value="Genomic_DNA"/>
</dbReference>
<comment type="caution">
    <text evidence="1">The sequence shown here is derived from an EMBL/GenBank/DDBJ whole genome shotgun (WGS) entry which is preliminary data.</text>
</comment>
<evidence type="ECO:0000313" key="2">
    <source>
        <dbReference type="Proteomes" id="UP001341840"/>
    </source>
</evidence>
<protein>
    <submittedName>
        <fullName evidence="1">Uncharacterized protein</fullName>
    </submittedName>
</protein>
<organism evidence="1 2">
    <name type="scientific">Stylosanthes scabra</name>
    <dbReference type="NCBI Taxonomy" id="79078"/>
    <lineage>
        <taxon>Eukaryota</taxon>
        <taxon>Viridiplantae</taxon>
        <taxon>Streptophyta</taxon>
        <taxon>Embryophyta</taxon>
        <taxon>Tracheophyta</taxon>
        <taxon>Spermatophyta</taxon>
        <taxon>Magnoliopsida</taxon>
        <taxon>eudicotyledons</taxon>
        <taxon>Gunneridae</taxon>
        <taxon>Pentapetalae</taxon>
        <taxon>rosids</taxon>
        <taxon>fabids</taxon>
        <taxon>Fabales</taxon>
        <taxon>Fabaceae</taxon>
        <taxon>Papilionoideae</taxon>
        <taxon>50 kb inversion clade</taxon>
        <taxon>dalbergioids sensu lato</taxon>
        <taxon>Dalbergieae</taxon>
        <taxon>Pterocarpus clade</taxon>
        <taxon>Stylosanthes</taxon>
    </lineage>
</organism>
<evidence type="ECO:0000313" key="1">
    <source>
        <dbReference type="EMBL" id="MED6144005.1"/>
    </source>
</evidence>